<evidence type="ECO:0000313" key="3">
    <source>
        <dbReference type="EMBL" id="KPL74935.1"/>
    </source>
</evidence>
<dbReference type="FunFam" id="3.40.50.720:FF:000084">
    <property type="entry name" value="Short-chain dehydrogenase reductase"/>
    <property type="match status" value="1"/>
</dbReference>
<dbReference type="InterPro" id="IPR036291">
    <property type="entry name" value="NAD(P)-bd_dom_sf"/>
</dbReference>
<dbReference type="InterPro" id="IPR002347">
    <property type="entry name" value="SDR_fam"/>
</dbReference>
<organism evidence="3 4">
    <name type="scientific">Bellilinea caldifistulae</name>
    <dbReference type="NCBI Taxonomy" id="360411"/>
    <lineage>
        <taxon>Bacteria</taxon>
        <taxon>Bacillati</taxon>
        <taxon>Chloroflexota</taxon>
        <taxon>Anaerolineae</taxon>
        <taxon>Anaerolineales</taxon>
        <taxon>Anaerolineaceae</taxon>
        <taxon>Bellilinea</taxon>
    </lineage>
</organism>
<proteinExistence type="inferred from homology"/>
<dbReference type="SUPFAM" id="SSF51735">
    <property type="entry name" value="NAD(P)-binding Rossmann-fold domains"/>
    <property type="match status" value="1"/>
</dbReference>
<evidence type="ECO:0000313" key="4">
    <source>
        <dbReference type="Proteomes" id="UP000050514"/>
    </source>
</evidence>
<dbReference type="AlphaFoldDB" id="A0A0P6XIW1"/>
<dbReference type="PANTHER" id="PTHR43639:SF1">
    <property type="entry name" value="SHORT-CHAIN DEHYDROGENASE_REDUCTASE FAMILY PROTEIN"/>
    <property type="match status" value="1"/>
</dbReference>
<dbReference type="Proteomes" id="UP000050514">
    <property type="component" value="Unassembled WGS sequence"/>
</dbReference>
<reference evidence="3 4" key="1">
    <citation type="submission" date="2015-07" db="EMBL/GenBank/DDBJ databases">
        <title>Draft genome of Bellilinea caldifistulae DSM 17877.</title>
        <authorList>
            <person name="Hemp J."/>
            <person name="Ward L.M."/>
            <person name="Pace L.A."/>
            <person name="Fischer W.W."/>
        </authorList>
    </citation>
    <scope>NUCLEOTIDE SEQUENCE [LARGE SCALE GENOMIC DNA]</scope>
    <source>
        <strain evidence="3 4">GOMI-1</strain>
    </source>
</reference>
<keyword evidence="4" id="KW-1185">Reference proteome</keyword>
<dbReference type="PATRIC" id="fig|360411.5.peg.2707"/>
<dbReference type="EC" id="1.3.1.10" evidence="3"/>
<sequence>MNEILPFLGKTALITGGGRGIGRAIALLLAERGADVVINFVRNQAPAEEAAQQIRQMGRRAEIFRANVGKIEDIHRLFDFIEQQFGGLDIFISNAASGFNRPALQQKETGWDHTINVNARAFLFSAQRAAPLMQKRGGGAIVAISSPGSHRVLPDYVAVGASKAALESLTRYLAVELAPLNIVVNAVSPSLVETDALKHFASLSSPQVITRAIENTPAGRLVQPEDVARVVAFLCSPEAFMIRGQVIVIDGGYTLITPG</sequence>
<dbReference type="CDD" id="cd05359">
    <property type="entry name" value="ChcA_like_SDR_c"/>
    <property type="match status" value="1"/>
</dbReference>
<accession>A0A0P6XIW1</accession>
<keyword evidence="2 3" id="KW-0560">Oxidoreductase</keyword>
<dbReference type="PRINTS" id="PR00081">
    <property type="entry name" value="GDHRDH"/>
</dbReference>
<dbReference type="NCBIfam" id="NF005559">
    <property type="entry name" value="PRK07231.1"/>
    <property type="match status" value="1"/>
</dbReference>
<dbReference type="RefSeq" id="WP_061915891.1">
    <property type="nucleotide sequence ID" value="NZ_DF967971.1"/>
</dbReference>
<evidence type="ECO:0000256" key="2">
    <source>
        <dbReference type="ARBA" id="ARBA00023002"/>
    </source>
</evidence>
<name>A0A0P6XIW1_9CHLR</name>
<dbReference type="Pfam" id="PF13561">
    <property type="entry name" value="adh_short_C2"/>
    <property type="match status" value="1"/>
</dbReference>
<dbReference type="EMBL" id="LGHJ01000016">
    <property type="protein sequence ID" value="KPL74935.1"/>
    <property type="molecule type" value="Genomic_DNA"/>
</dbReference>
<dbReference type="NCBIfam" id="NF005975">
    <property type="entry name" value="PRK08063.1"/>
    <property type="match status" value="1"/>
</dbReference>
<dbReference type="PANTHER" id="PTHR43639">
    <property type="entry name" value="OXIDOREDUCTASE, SHORT-CHAIN DEHYDROGENASE/REDUCTASE FAMILY (AFU_ORTHOLOGUE AFUA_5G02870)"/>
    <property type="match status" value="1"/>
</dbReference>
<dbReference type="STRING" id="360411.AC812_10455"/>
<comment type="caution">
    <text evidence="3">The sequence shown here is derived from an EMBL/GenBank/DDBJ whole genome shotgun (WGS) entry which is preliminary data.</text>
</comment>
<gene>
    <name evidence="3" type="ORF">AC812_10455</name>
</gene>
<dbReference type="Gene3D" id="3.40.50.720">
    <property type="entry name" value="NAD(P)-binding Rossmann-like Domain"/>
    <property type="match status" value="1"/>
</dbReference>
<dbReference type="GO" id="GO:0141148">
    <property type="term" value="F:enoyl-[acyl-carrier-protein] reductase (NADPH) activity"/>
    <property type="evidence" value="ECO:0007669"/>
    <property type="project" value="UniProtKB-EC"/>
</dbReference>
<protein>
    <submittedName>
        <fullName evidence="3">Enoyl-ACP reductase</fullName>
        <ecNumber evidence="3">1.3.1.10</ecNumber>
    </submittedName>
</protein>
<comment type="similarity">
    <text evidence="1">Belongs to the short-chain dehydrogenases/reductases (SDR) family.</text>
</comment>
<dbReference type="OrthoDB" id="125587at2"/>
<dbReference type="PRINTS" id="PR00080">
    <property type="entry name" value="SDRFAMILY"/>
</dbReference>
<evidence type="ECO:0000256" key="1">
    <source>
        <dbReference type="ARBA" id="ARBA00006484"/>
    </source>
</evidence>